<dbReference type="PIRSF" id="PIRSF020680">
    <property type="entry name" value="PhnH"/>
    <property type="match status" value="1"/>
</dbReference>
<keyword evidence="1" id="KW-0808">Transferase</keyword>
<gene>
    <name evidence="1" type="ORF">GGQ73_000375</name>
</gene>
<keyword evidence="2" id="KW-1185">Reference proteome</keyword>
<protein>
    <submittedName>
        <fullName evidence="1">Alpha-D-ribose 1-methylphosphonate 5-triphosphate synthase subunit PhnH</fullName>
        <ecNumber evidence="1">2.7.8.37</ecNumber>
    </submittedName>
</protein>
<dbReference type="RefSeq" id="WP_174154876.1">
    <property type="nucleotide sequence ID" value="NZ_JAAMCM010000017.1"/>
</dbReference>
<dbReference type="InterPro" id="IPR008772">
    <property type="entry name" value="Phosphonate_metab_PhnH"/>
</dbReference>
<dbReference type="Pfam" id="PF05845">
    <property type="entry name" value="PhnH"/>
    <property type="match status" value="1"/>
</dbReference>
<accession>A0A7W6G091</accession>
<dbReference type="GO" id="GO:0019634">
    <property type="term" value="P:organic phosphonate metabolic process"/>
    <property type="evidence" value="ECO:0007669"/>
    <property type="project" value="InterPro"/>
</dbReference>
<proteinExistence type="predicted"/>
<name>A0A7W6G091_9HYPH</name>
<dbReference type="EMBL" id="JACIDV010000001">
    <property type="protein sequence ID" value="MBB3944452.1"/>
    <property type="molecule type" value="Genomic_DNA"/>
</dbReference>
<dbReference type="NCBIfam" id="TIGR03292">
    <property type="entry name" value="PhnH_redo"/>
    <property type="match status" value="1"/>
</dbReference>
<dbReference type="AlphaFoldDB" id="A0A7W6G091"/>
<evidence type="ECO:0000313" key="1">
    <source>
        <dbReference type="EMBL" id="MBB3944452.1"/>
    </source>
</evidence>
<dbReference type="SUPFAM" id="SSF159709">
    <property type="entry name" value="PhnH-like"/>
    <property type="match status" value="1"/>
</dbReference>
<comment type="caution">
    <text evidence="1">The sequence shown here is derived from an EMBL/GenBank/DDBJ whole genome shotgun (WGS) entry which is preliminary data.</text>
</comment>
<reference evidence="1 2" key="1">
    <citation type="submission" date="2020-08" db="EMBL/GenBank/DDBJ databases">
        <title>Genomic Encyclopedia of Type Strains, Phase IV (KMG-IV): sequencing the most valuable type-strain genomes for metagenomic binning, comparative biology and taxonomic classification.</title>
        <authorList>
            <person name="Goeker M."/>
        </authorList>
    </citation>
    <scope>NUCLEOTIDE SEQUENCE [LARGE SCALE GENOMIC DNA]</scope>
    <source>
        <strain evidence="1 2">DSM 26438</strain>
    </source>
</reference>
<dbReference type="GO" id="GO:0061693">
    <property type="term" value="F:alpha-D-ribose 1-methylphosphonate 5-triphosphate synthase activity"/>
    <property type="evidence" value="ECO:0007669"/>
    <property type="project" value="UniProtKB-EC"/>
</dbReference>
<dbReference type="Proteomes" id="UP000565286">
    <property type="component" value="Unassembled WGS sequence"/>
</dbReference>
<dbReference type="InterPro" id="IPR038058">
    <property type="entry name" value="PhnH-like_sp"/>
</dbReference>
<evidence type="ECO:0000313" key="2">
    <source>
        <dbReference type="Proteomes" id="UP000565286"/>
    </source>
</evidence>
<sequence length="198" mass="20910">MQTATFDGGFTDPVFASQSVFRAVMDAFSRPGTNVDLGTVATGPAPLTCAASAILLTLADYDTPVWFENAGDMQSAAEWLVFHSGAPVTPEQGKASFAVLSEKSRIDNWKDFAVGTMSYPDRSATLILPVHAMTGGTMLQLSGPGIENTHAISPSGLPEGFAKWALENNASYPLGLDVIIVCGSEALALPRTTRIKEI</sequence>
<dbReference type="Gene3D" id="3.40.50.11310">
    <property type="entry name" value="Bacterial phosphonate metabolism protein PhnH"/>
    <property type="match status" value="1"/>
</dbReference>
<organism evidence="1 2">
    <name type="scientific">Rhizobium skierniewicense</name>
    <dbReference type="NCBI Taxonomy" id="984260"/>
    <lineage>
        <taxon>Bacteria</taxon>
        <taxon>Pseudomonadati</taxon>
        <taxon>Pseudomonadota</taxon>
        <taxon>Alphaproteobacteria</taxon>
        <taxon>Hyphomicrobiales</taxon>
        <taxon>Rhizobiaceae</taxon>
        <taxon>Rhizobium/Agrobacterium group</taxon>
        <taxon>Rhizobium</taxon>
    </lineage>
</organism>
<dbReference type="EC" id="2.7.8.37" evidence="1"/>